<dbReference type="EMBL" id="JABXXO010000003">
    <property type="protein sequence ID" value="KAF7783132.1"/>
    <property type="molecule type" value="Genomic_DNA"/>
</dbReference>
<evidence type="ECO:0000256" key="7">
    <source>
        <dbReference type="SAM" id="MobiDB-lite"/>
    </source>
</evidence>
<comment type="caution">
    <text evidence="8">The sequence shown here is derived from an EMBL/GenBank/DDBJ whole genome shotgun (WGS) entry which is preliminary data.</text>
</comment>
<keyword evidence="6" id="KW-0175">Coiled coil</keyword>
<dbReference type="Proteomes" id="UP000629468">
    <property type="component" value="Unassembled WGS sequence"/>
</dbReference>
<dbReference type="PANTHER" id="PTHR15263">
    <property type="entry name" value="I-KAPPA-B-LIKE PROTEIN IKBL"/>
    <property type="match status" value="1"/>
</dbReference>
<name>A0A8H7F9F0_AGABI</name>
<organism evidence="8 9">
    <name type="scientific">Agaricus bisporus var. burnettii</name>
    <dbReference type="NCBI Taxonomy" id="192524"/>
    <lineage>
        <taxon>Eukaryota</taxon>
        <taxon>Fungi</taxon>
        <taxon>Dikarya</taxon>
        <taxon>Basidiomycota</taxon>
        <taxon>Agaricomycotina</taxon>
        <taxon>Agaricomycetes</taxon>
        <taxon>Agaricomycetidae</taxon>
        <taxon>Agaricales</taxon>
        <taxon>Agaricineae</taxon>
        <taxon>Agaricaceae</taxon>
        <taxon>Agaricus</taxon>
    </lineage>
</organism>
<keyword evidence="3" id="KW-0677">Repeat</keyword>
<gene>
    <name evidence="8" type="ORF">Agabi119p4_2508</name>
</gene>
<dbReference type="InterPro" id="IPR038753">
    <property type="entry name" value="NFKBIL1"/>
</dbReference>
<dbReference type="AlphaFoldDB" id="A0A8H7F9F0"/>
<sequence length="323" mass="38617">MAAYAIHPPNGSQYRTHRRTSSPYHHDQQTRRSPFPREGTPPPTIRGTTNPLADDYQRIRFTGSSRPHPHMTNTQAWVLEQEYVRRDKEKQKKKTQRWVFEQRDFFLSGNVRDKDDLPVAWEDETRSHIWDELVYAYELEAEQRIRREEETRRLAAEKERTKARYVQEEFRRLEARLRQKREAERQRVVQENLRVQMEVRERDRKERSDSRRAIVEAWNKYEAGWQAMTASTTLLAFEDIPWPTLSAPTEPLDITPSAVVNLLLSPHHSLKQTRRERLRSAQLRWHPDRFRRLLNRMKEEDREAVEEGVGIIARCLNDLMSKG</sequence>
<evidence type="ECO:0000256" key="1">
    <source>
        <dbReference type="ARBA" id="ARBA00004123"/>
    </source>
</evidence>
<keyword evidence="4" id="KW-0040">ANK repeat</keyword>
<evidence type="ECO:0000256" key="3">
    <source>
        <dbReference type="ARBA" id="ARBA00022737"/>
    </source>
</evidence>
<accession>A0A8H7F9F0</accession>
<comment type="subcellular location">
    <subcellularLocation>
        <location evidence="1">Nucleus</location>
    </subcellularLocation>
</comment>
<keyword evidence="2" id="KW-0597">Phosphoprotein</keyword>
<dbReference type="PANTHER" id="PTHR15263:SF1">
    <property type="entry name" value="NF-KAPPA-B INHIBITOR-LIKE PROTEIN 1"/>
    <property type="match status" value="1"/>
</dbReference>
<dbReference type="GO" id="GO:0005634">
    <property type="term" value="C:nucleus"/>
    <property type="evidence" value="ECO:0007669"/>
    <property type="project" value="UniProtKB-SubCell"/>
</dbReference>
<proteinExistence type="predicted"/>
<evidence type="ECO:0000256" key="6">
    <source>
        <dbReference type="SAM" id="Coils"/>
    </source>
</evidence>
<feature type="coiled-coil region" evidence="6">
    <location>
        <begin position="139"/>
        <end position="186"/>
    </location>
</feature>
<keyword evidence="5" id="KW-0539">Nucleus</keyword>
<evidence type="ECO:0000256" key="4">
    <source>
        <dbReference type="ARBA" id="ARBA00023043"/>
    </source>
</evidence>
<evidence type="ECO:0000256" key="5">
    <source>
        <dbReference type="ARBA" id="ARBA00023242"/>
    </source>
</evidence>
<feature type="region of interest" description="Disordered" evidence="7">
    <location>
        <begin position="1"/>
        <end position="53"/>
    </location>
</feature>
<evidence type="ECO:0000256" key="2">
    <source>
        <dbReference type="ARBA" id="ARBA00022553"/>
    </source>
</evidence>
<protein>
    <submittedName>
        <fullName evidence="8">Uncharacterized protein</fullName>
    </submittedName>
</protein>
<evidence type="ECO:0000313" key="8">
    <source>
        <dbReference type="EMBL" id="KAF7783132.1"/>
    </source>
</evidence>
<dbReference type="GO" id="GO:0043124">
    <property type="term" value="P:negative regulation of canonical NF-kappaB signal transduction"/>
    <property type="evidence" value="ECO:0007669"/>
    <property type="project" value="InterPro"/>
</dbReference>
<evidence type="ECO:0000313" key="9">
    <source>
        <dbReference type="Proteomes" id="UP000629468"/>
    </source>
</evidence>
<reference evidence="8 9" key="1">
    <citation type="journal article" name="Sci. Rep.">
        <title>Telomere-to-telomere assembled and centromere annotated genomes of the two main subspecies of the button mushroom Agaricus bisporus reveal especially polymorphic chromosome ends.</title>
        <authorList>
            <person name="Sonnenberg A.S.M."/>
            <person name="Sedaghat-Telgerd N."/>
            <person name="Lavrijssen B."/>
            <person name="Ohm R.A."/>
            <person name="Hendrickx P.M."/>
            <person name="Scholtmeijer K."/>
            <person name="Baars J.J.P."/>
            <person name="van Peer A."/>
        </authorList>
    </citation>
    <scope>NUCLEOTIDE SEQUENCE [LARGE SCALE GENOMIC DNA]</scope>
    <source>
        <strain evidence="8 9">H119_p4</strain>
    </source>
</reference>